<reference evidence="1 2" key="1">
    <citation type="journal article" date="2022" name="bioRxiv">
        <title>The genome of the oomycete Peronosclerospora sorghi, a cosmopolitan pathogen of maize and sorghum, is inflated with dispersed pseudogenes.</title>
        <authorList>
            <person name="Fletcher K."/>
            <person name="Martin F."/>
            <person name="Isakeit T."/>
            <person name="Cavanaugh K."/>
            <person name="Magill C."/>
            <person name="Michelmore R."/>
        </authorList>
    </citation>
    <scope>NUCLEOTIDE SEQUENCE [LARGE SCALE GENOMIC DNA]</scope>
    <source>
        <strain evidence="1">P6</strain>
    </source>
</reference>
<accession>A0ACC0VJM9</accession>
<evidence type="ECO:0000313" key="2">
    <source>
        <dbReference type="Proteomes" id="UP001163321"/>
    </source>
</evidence>
<keyword evidence="2" id="KW-1185">Reference proteome</keyword>
<sequence>MPYPSLKNLVKRTCEAWFEVVALNYLAEDELRFLQAVLGSTTEEEIIVQLLRGGDSEVLSKVYSLAHSARYLAPRLRKPKTRAYMAAIFLLLSEVDLTQHCSRSAELNITSNINVLKQGKKFLSFLFTLPASNQLENERLTLLSLLFFGFEHESLSLALQAQTIQFKSLLFHFQAPLINVALAPSLLSLLALL</sequence>
<evidence type="ECO:0000313" key="1">
    <source>
        <dbReference type="EMBL" id="KAI9906058.1"/>
    </source>
</evidence>
<comment type="caution">
    <text evidence="1">The sequence shown here is derived from an EMBL/GenBank/DDBJ whole genome shotgun (WGS) entry which is preliminary data.</text>
</comment>
<name>A0ACC0VJM9_9STRA</name>
<dbReference type="Proteomes" id="UP001163321">
    <property type="component" value="Chromosome 9"/>
</dbReference>
<dbReference type="EMBL" id="CM047588">
    <property type="protein sequence ID" value="KAI9906058.1"/>
    <property type="molecule type" value="Genomic_DNA"/>
</dbReference>
<protein>
    <submittedName>
        <fullName evidence="1">Uncharacterized protein</fullName>
    </submittedName>
</protein>
<proteinExistence type="predicted"/>
<organism evidence="1 2">
    <name type="scientific">Peronosclerospora sorghi</name>
    <dbReference type="NCBI Taxonomy" id="230839"/>
    <lineage>
        <taxon>Eukaryota</taxon>
        <taxon>Sar</taxon>
        <taxon>Stramenopiles</taxon>
        <taxon>Oomycota</taxon>
        <taxon>Peronosporomycetes</taxon>
        <taxon>Peronosporales</taxon>
        <taxon>Peronosporaceae</taxon>
        <taxon>Peronosclerospora</taxon>
    </lineage>
</organism>
<gene>
    <name evidence="1" type="ORF">PsorP6_013771</name>
</gene>